<keyword evidence="11" id="KW-1185">Reference proteome</keyword>
<evidence type="ECO:0000256" key="7">
    <source>
        <dbReference type="ARBA" id="ARBA00022954"/>
    </source>
</evidence>
<dbReference type="NCBIfam" id="TIGR02024">
    <property type="entry name" value="FtcD"/>
    <property type="match status" value="1"/>
</dbReference>
<dbReference type="SMART" id="SM01221">
    <property type="entry name" value="FTCD"/>
    <property type="match status" value="1"/>
</dbReference>
<accession>A0ABX8AY01</accession>
<dbReference type="RefSeq" id="WP_211421943.1">
    <property type="nucleotide sequence ID" value="NZ_CP072642.1"/>
</dbReference>
<evidence type="ECO:0000256" key="3">
    <source>
        <dbReference type="ARBA" id="ARBA00012252"/>
    </source>
</evidence>
<evidence type="ECO:0000256" key="6">
    <source>
        <dbReference type="ARBA" id="ARBA00022808"/>
    </source>
</evidence>
<evidence type="ECO:0000259" key="8">
    <source>
        <dbReference type="SMART" id="SM01221"/>
    </source>
</evidence>
<proteinExistence type="predicted"/>
<dbReference type="InterPro" id="IPR013802">
    <property type="entry name" value="Formiminotransferase_C"/>
</dbReference>
<dbReference type="EC" id="2.1.2.5" evidence="3"/>
<evidence type="ECO:0000256" key="4">
    <source>
        <dbReference type="ARBA" id="ARBA00022490"/>
    </source>
</evidence>
<reference evidence="10 11" key="1">
    <citation type="submission" date="2021-03" db="EMBL/GenBank/DDBJ databases">
        <title>Genomic and phenotypic characterization of Chloracidobacterium isolates provides evidence for multiple species.</title>
        <authorList>
            <person name="Saini M.K."/>
            <person name="Costas A.M.G."/>
            <person name="Tank M."/>
            <person name="Bryant D.A."/>
        </authorList>
    </citation>
    <scope>NUCLEOTIDE SEQUENCE [LARGE SCALE GENOMIC DNA]</scope>
    <source>
        <strain evidence="10 11">N</strain>
    </source>
</reference>
<protein>
    <recommendedName>
        <fullName evidence="3">glutamate formimidoyltransferase</fullName>
        <ecNumber evidence="3">2.1.2.5</ecNumber>
    </recommendedName>
</protein>
<comment type="subcellular location">
    <subcellularLocation>
        <location evidence="1">Cytoplasm</location>
    </subcellularLocation>
</comment>
<evidence type="ECO:0000313" key="11">
    <source>
        <dbReference type="Proteomes" id="UP000677668"/>
    </source>
</evidence>
<dbReference type="Gene3D" id="3.30.70.670">
    <property type="entry name" value="Formiminotransferase, C-terminal subdomain"/>
    <property type="match status" value="1"/>
</dbReference>
<evidence type="ECO:0000259" key="9">
    <source>
        <dbReference type="SMART" id="SM01222"/>
    </source>
</evidence>
<name>A0ABX8AY01_9BACT</name>
<gene>
    <name evidence="10" type="primary">ftcD</name>
    <name evidence="10" type="ORF">J8C05_09370</name>
</gene>
<dbReference type="Proteomes" id="UP000677668">
    <property type="component" value="Chromosome 1"/>
</dbReference>
<dbReference type="InterPro" id="IPR004227">
    <property type="entry name" value="Formiminotransferase_cat"/>
</dbReference>
<feature type="domain" description="Formiminotransferase N-terminal subdomain" evidence="9">
    <location>
        <begin position="4"/>
        <end position="175"/>
    </location>
</feature>
<dbReference type="InterPro" id="IPR037070">
    <property type="entry name" value="Formiminotransferase_C_sf"/>
</dbReference>
<dbReference type="InterPro" id="IPR051623">
    <property type="entry name" value="FTCD"/>
</dbReference>
<evidence type="ECO:0000256" key="1">
    <source>
        <dbReference type="ARBA" id="ARBA00004496"/>
    </source>
</evidence>
<sequence>MGAPLVECVPNFSEGRRPEVVASIVAAIEHALGQPILDQHLDPDHHRSVITFAGSPEAVRAAAIAGLAQAVECLDLSRHQGVHPRIGVVDVVPFIPVRGVTMADCVALAHQVSQQVSARHGLPVFCYGEAVRQAVYRDLAAIRRAVRTVPTFPTPDYGPPRPHPTAGAVAIGARDYLIAFNVELETDALDIARSIARELRAAQGGLPGVKALGLHLASRGTVQVSCNLTDVRRTHPADVFHAVVAAAKRHGVRVGRPELVGLVPTPDSTLGFDAATQASLFPDEKILSRRLRLE</sequence>
<dbReference type="Gene3D" id="3.30.990.10">
    <property type="entry name" value="Formiminotransferase, N-terminal subdomain"/>
    <property type="match status" value="1"/>
</dbReference>
<dbReference type="Pfam" id="PF07837">
    <property type="entry name" value="FTCD_N"/>
    <property type="match status" value="1"/>
</dbReference>
<keyword evidence="6" id="KW-0369">Histidine metabolism</keyword>
<keyword evidence="7" id="KW-0290">Folate-binding</keyword>
<dbReference type="SUPFAM" id="SSF55116">
    <property type="entry name" value="Formiminotransferase domain of formiminotransferase-cyclodeaminase"/>
    <property type="match status" value="2"/>
</dbReference>
<evidence type="ECO:0000313" key="10">
    <source>
        <dbReference type="EMBL" id="QUV93574.1"/>
    </source>
</evidence>
<evidence type="ECO:0000256" key="5">
    <source>
        <dbReference type="ARBA" id="ARBA00022679"/>
    </source>
</evidence>
<evidence type="ECO:0000256" key="2">
    <source>
        <dbReference type="ARBA" id="ARBA00005082"/>
    </source>
</evidence>
<dbReference type="InterPro" id="IPR022384">
    <property type="entry name" value="FormiminoTrfase_cat_dom_sf"/>
</dbReference>
<dbReference type="EMBL" id="CP072642">
    <property type="protein sequence ID" value="QUV93574.1"/>
    <property type="molecule type" value="Genomic_DNA"/>
</dbReference>
<dbReference type="SMART" id="SM01222">
    <property type="entry name" value="FTCD_N"/>
    <property type="match status" value="1"/>
</dbReference>
<organism evidence="10 11">
    <name type="scientific">Chloracidobacterium sp. N</name>
    <dbReference type="NCBI Taxonomy" id="2821540"/>
    <lineage>
        <taxon>Bacteria</taxon>
        <taxon>Pseudomonadati</taxon>
        <taxon>Acidobacteriota</taxon>
        <taxon>Terriglobia</taxon>
        <taxon>Terriglobales</taxon>
        <taxon>Acidobacteriaceae</taxon>
        <taxon>Chloracidobacterium</taxon>
        <taxon>Chloracidobacterium aggregatum</taxon>
    </lineage>
</organism>
<dbReference type="PANTHER" id="PTHR12234">
    <property type="entry name" value="FORMIMINOTRANSFERASE-CYCLODEAMINASE"/>
    <property type="match status" value="1"/>
</dbReference>
<comment type="pathway">
    <text evidence="2">Amino-acid degradation; L-histidine degradation into L-glutamate; L-glutamate from N-formimidoyl-L-glutamate (transferase route): step 1/1.</text>
</comment>
<dbReference type="InterPro" id="IPR012886">
    <property type="entry name" value="Formiminotransferase_N"/>
</dbReference>
<feature type="domain" description="Formiminotransferase C-terminal subdomain" evidence="8">
    <location>
        <begin position="176"/>
        <end position="290"/>
    </location>
</feature>
<dbReference type="Pfam" id="PF02971">
    <property type="entry name" value="FTCD"/>
    <property type="match status" value="1"/>
</dbReference>
<dbReference type="PANTHER" id="PTHR12234:SF1">
    <property type="entry name" value="FORMIMINOTRANSFERASE N-TERMINAL SUBDOMAIN-CONTAINING PROTEIN"/>
    <property type="match status" value="1"/>
</dbReference>
<keyword evidence="5 10" id="KW-0808">Transferase</keyword>
<dbReference type="InterPro" id="IPR037064">
    <property type="entry name" value="Formiminotransferase_N_sf"/>
</dbReference>
<keyword evidence="4" id="KW-0963">Cytoplasm</keyword>
<dbReference type="GO" id="GO:0030409">
    <property type="term" value="F:glutamate formimidoyltransferase activity"/>
    <property type="evidence" value="ECO:0007669"/>
    <property type="project" value="UniProtKB-EC"/>
</dbReference>